<name>A0A0L0F8Y6_9EUKA</name>
<dbReference type="Gene3D" id="2.170.270.10">
    <property type="entry name" value="SET domain"/>
    <property type="match status" value="1"/>
</dbReference>
<keyword evidence="3" id="KW-1185">Reference proteome</keyword>
<dbReference type="RefSeq" id="XP_014147086.1">
    <property type="nucleotide sequence ID" value="XM_014291611.1"/>
</dbReference>
<dbReference type="Proteomes" id="UP000054560">
    <property type="component" value="Unassembled WGS sequence"/>
</dbReference>
<evidence type="ECO:0000259" key="1">
    <source>
        <dbReference type="PROSITE" id="PS50280"/>
    </source>
</evidence>
<evidence type="ECO:0000313" key="2">
    <source>
        <dbReference type="EMBL" id="KNC73184.1"/>
    </source>
</evidence>
<dbReference type="OrthoDB" id="6141102at2759"/>
<organism evidence="2 3">
    <name type="scientific">Sphaeroforma arctica JP610</name>
    <dbReference type="NCBI Taxonomy" id="667725"/>
    <lineage>
        <taxon>Eukaryota</taxon>
        <taxon>Ichthyosporea</taxon>
        <taxon>Ichthyophonida</taxon>
        <taxon>Sphaeroforma</taxon>
    </lineage>
</organism>
<gene>
    <name evidence="2" type="ORF">SARC_14258</name>
</gene>
<dbReference type="PROSITE" id="PS50280">
    <property type="entry name" value="SET"/>
    <property type="match status" value="1"/>
</dbReference>
<dbReference type="SMART" id="SM00317">
    <property type="entry name" value="SET"/>
    <property type="match status" value="1"/>
</dbReference>
<sequence length="537" mass="62467">MTKREEIKCKKEDNCNDLVVTKRAQRCLKYEALRKERLRAEALMHGVCIMTKREEIKCMKEEHCNELVVTKRVQRCLKYEALRKERLRAEALRKEKLRAEALRHDVYIMTKREEIKCKKEEICNELVVTKRAQRCLKYEALRKEKLSAEALRKEKLREKLRADGSKRVLRPRLRSNSSIKRTNGSIEHTNGSIEHTNGRIIRTICIETGCSAPRDNGARCTECLRNYNAKRTRLRRESDLKEHNSLFTRCQWALCEKNIYNAPISIYCKAHTRIRTQNNTSDRRRRAVNRAKTWEKLFRKPPKGADSTRTSGRYVKDDSRALQQCGVVCQDHSVCGNWTRNIIPIHCLHKANQTRYVPTSASAWPKYVRSWKHIKDDIYEGVCLHPWCKEVQRFPYCPTHMAITLAVEVKQSTIPSLRYGLFVLAAFVADEFIVELAGERLPTTGDVCEGDYLMSVEYNGERIIVNSDTSMHGVGRYANTGVNAFQNNARFQAYVVDGVLRVYIMATRLIKKGEEIFVAYGPDYDLRNSRTDTSRFR</sequence>
<feature type="domain" description="SET" evidence="1">
    <location>
        <begin position="405"/>
        <end position="521"/>
    </location>
</feature>
<evidence type="ECO:0000313" key="3">
    <source>
        <dbReference type="Proteomes" id="UP000054560"/>
    </source>
</evidence>
<protein>
    <recommendedName>
        <fullName evidence="1">SET domain-containing protein</fullName>
    </recommendedName>
</protein>
<dbReference type="AlphaFoldDB" id="A0A0L0F8Y6"/>
<dbReference type="EMBL" id="KQ245958">
    <property type="protein sequence ID" value="KNC73184.1"/>
    <property type="molecule type" value="Genomic_DNA"/>
</dbReference>
<dbReference type="SUPFAM" id="SSF82199">
    <property type="entry name" value="SET domain"/>
    <property type="match status" value="1"/>
</dbReference>
<reference evidence="2 3" key="1">
    <citation type="submission" date="2011-02" db="EMBL/GenBank/DDBJ databases">
        <title>The Genome Sequence of Sphaeroforma arctica JP610.</title>
        <authorList>
            <consortium name="The Broad Institute Genome Sequencing Platform"/>
            <person name="Russ C."/>
            <person name="Cuomo C."/>
            <person name="Young S.K."/>
            <person name="Zeng Q."/>
            <person name="Gargeya S."/>
            <person name="Alvarado L."/>
            <person name="Berlin A."/>
            <person name="Chapman S.B."/>
            <person name="Chen Z."/>
            <person name="Freedman E."/>
            <person name="Gellesch M."/>
            <person name="Goldberg J."/>
            <person name="Griggs A."/>
            <person name="Gujja S."/>
            <person name="Heilman E."/>
            <person name="Heiman D."/>
            <person name="Howarth C."/>
            <person name="Mehta T."/>
            <person name="Neiman D."/>
            <person name="Pearson M."/>
            <person name="Roberts A."/>
            <person name="Saif S."/>
            <person name="Shea T."/>
            <person name="Shenoy N."/>
            <person name="Sisk P."/>
            <person name="Stolte C."/>
            <person name="Sykes S."/>
            <person name="White J."/>
            <person name="Yandava C."/>
            <person name="Burger G."/>
            <person name="Gray M.W."/>
            <person name="Holland P.W.H."/>
            <person name="King N."/>
            <person name="Lang F.B.F."/>
            <person name="Roger A.J."/>
            <person name="Ruiz-Trillo I."/>
            <person name="Haas B."/>
            <person name="Nusbaum C."/>
            <person name="Birren B."/>
        </authorList>
    </citation>
    <scope>NUCLEOTIDE SEQUENCE [LARGE SCALE GENOMIC DNA]</scope>
    <source>
        <strain evidence="2 3">JP610</strain>
    </source>
</reference>
<dbReference type="InterPro" id="IPR046341">
    <property type="entry name" value="SET_dom_sf"/>
</dbReference>
<accession>A0A0L0F8Y6</accession>
<dbReference type="eggNOG" id="ENOG502S9RR">
    <property type="taxonomic scope" value="Eukaryota"/>
</dbReference>
<dbReference type="InterPro" id="IPR001214">
    <property type="entry name" value="SET_dom"/>
</dbReference>
<dbReference type="Pfam" id="PF00856">
    <property type="entry name" value="SET"/>
    <property type="match status" value="1"/>
</dbReference>
<dbReference type="GeneID" id="25914762"/>
<proteinExistence type="predicted"/>